<dbReference type="PANTHER" id="PTHR24321:SF15">
    <property type="entry name" value="OXIDOREDUCTASE UCPA"/>
    <property type="match status" value="1"/>
</dbReference>
<dbReference type="InterPro" id="IPR036291">
    <property type="entry name" value="NAD(P)-bd_dom_sf"/>
</dbReference>
<dbReference type="InterPro" id="IPR002347">
    <property type="entry name" value="SDR_fam"/>
</dbReference>
<comment type="caution">
    <text evidence="3">The sequence shown here is derived from an EMBL/GenBank/DDBJ whole genome shotgun (WGS) entry which is preliminary data.</text>
</comment>
<dbReference type="SUPFAM" id="SSF51735">
    <property type="entry name" value="NAD(P)-binding Rossmann-fold domains"/>
    <property type="match status" value="1"/>
</dbReference>
<evidence type="ECO:0000313" key="3">
    <source>
        <dbReference type="EMBL" id="MBP0464223.1"/>
    </source>
</evidence>
<accession>A0ABS4AS94</accession>
<dbReference type="CDD" id="cd05233">
    <property type="entry name" value="SDR_c"/>
    <property type="match status" value="1"/>
</dbReference>
<gene>
    <name evidence="3" type="ORF">J5Y09_09890</name>
</gene>
<evidence type="ECO:0000313" key="4">
    <source>
        <dbReference type="Proteomes" id="UP000680815"/>
    </source>
</evidence>
<dbReference type="PROSITE" id="PS00061">
    <property type="entry name" value="ADH_SHORT"/>
    <property type="match status" value="1"/>
</dbReference>
<protein>
    <submittedName>
        <fullName evidence="3">SDR family oxidoreductase</fullName>
    </submittedName>
</protein>
<dbReference type="Pfam" id="PF13561">
    <property type="entry name" value="adh_short_C2"/>
    <property type="match status" value="1"/>
</dbReference>
<dbReference type="NCBIfam" id="NF005559">
    <property type="entry name" value="PRK07231.1"/>
    <property type="match status" value="1"/>
</dbReference>
<name>A0ABS4AS94_9PROT</name>
<evidence type="ECO:0000256" key="2">
    <source>
        <dbReference type="ARBA" id="ARBA00023002"/>
    </source>
</evidence>
<comment type="similarity">
    <text evidence="1">Belongs to the short-chain dehydrogenases/reductases (SDR) family.</text>
</comment>
<proteinExistence type="inferred from homology"/>
<dbReference type="PRINTS" id="PR00081">
    <property type="entry name" value="GDHRDH"/>
</dbReference>
<dbReference type="EMBL" id="JAGIYZ010000008">
    <property type="protein sequence ID" value="MBP0464223.1"/>
    <property type="molecule type" value="Genomic_DNA"/>
</dbReference>
<sequence>MRLADKVAIVTGGASGIGRAIARLFAREGAKVVIGDLTEAVREGGAPTAQVIAGDGGTARFRICDVARKADVDALVAAAVAEFGRLDIMVNNAATLGAGTGLLETTEQDWDHVMAVNAKGVFLGCQAAVRQFLTQPVVDEARGRIVNISSQHGMVAAPGKIAYGTGKAAVVYLTRQIAVDHAKDHIICNAVAPGRILTGKPLGGPGSDPLEYSRMRTPMPRLGRPDDVARAALFLASAEATYVTGHNLMVDGGWMAY</sequence>
<dbReference type="Proteomes" id="UP000680815">
    <property type="component" value="Unassembled WGS sequence"/>
</dbReference>
<evidence type="ECO:0000256" key="1">
    <source>
        <dbReference type="ARBA" id="ARBA00006484"/>
    </source>
</evidence>
<dbReference type="InterPro" id="IPR020904">
    <property type="entry name" value="Sc_DH/Rdtase_CS"/>
</dbReference>
<dbReference type="PANTHER" id="PTHR24321">
    <property type="entry name" value="DEHYDROGENASES, SHORT CHAIN"/>
    <property type="match status" value="1"/>
</dbReference>
<keyword evidence="4" id="KW-1185">Reference proteome</keyword>
<reference evidence="3 4" key="1">
    <citation type="submission" date="2021-03" db="EMBL/GenBank/DDBJ databases">
        <authorList>
            <person name="So Y."/>
        </authorList>
    </citation>
    <scope>NUCLEOTIDE SEQUENCE [LARGE SCALE GENOMIC DNA]</scope>
    <source>
        <strain evidence="3 4">PWR1</strain>
    </source>
</reference>
<dbReference type="PRINTS" id="PR00080">
    <property type="entry name" value="SDRFAMILY"/>
</dbReference>
<organism evidence="3 4">
    <name type="scientific">Roseomonas nitratireducens</name>
    <dbReference type="NCBI Taxonomy" id="2820810"/>
    <lineage>
        <taxon>Bacteria</taxon>
        <taxon>Pseudomonadati</taxon>
        <taxon>Pseudomonadota</taxon>
        <taxon>Alphaproteobacteria</taxon>
        <taxon>Acetobacterales</taxon>
        <taxon>Roseomonadaceae</taxon>
        <taxon>Roseomonas</taxon>
    </lineage>
</organism>
<dbReference type="Gene3D" id="3.40.50.720">
    <property type="entry name" value="NAD(P)-binding Rossmann-like Domain"/>
    <property type="match status" value="1"/>
</dbReference>
<keyword evidence="2" id="KW-0560">Oxidoreductase</keyword>
<dbReference type="RefSeq" id="WP_209351599.1">
    <property type="nucleotide sequence ID" value="NZ_JAGIYZ010000008.1"/>
</dbReference>